<dbReference type="AlphaFoldDB" id="A0A6N8I352"/>
<sequence>MGRPYGKSALSATLIAPDMSKYLEKIEAAGNSVNAACVAAVDATLPIVEKAMKEGAARHKRTGDVYNAIETEKASAEGNLIVGTVGIDMRKHPEAKEGVYQEYGDGHSPEFPDPFVRPAVDDNRKEILAKERAVLKEKGVPID</sequence>
<comment type="caution">
    <text evidence="1">The sequence shown here is derived from an EMBL/GenBank/DDBJ whole genome shotgun (WGS) entry which is preliminary data.</text>
</comment>
<dbReference type="OrthoDB" id="886754at2"/>
<reference evidence="1 2" key="1">
    <citation type="submission" date="2019-09" db="EMBL/GenBank/DDBJ databases">
        <title>Genome sequence of Clostridium sp. EA1.</title>
        <authorList>
            <person name="Poehlein A."/>
            <person name="Bengelsdorf F.R."/>
            <person name="Daniel R."/>
        </authorList>
    </citation>
    <scope>NUCLEOTIDE SEQUENCE [LARGE SCALE GENOMIC DNA]</scope>
    <source>
        <strain evidence="1 2">EA1</strain>
    </source>
</reference>
<evidence type="ECO:0000313" key="2">
    <source>
        <dbReference type="Proteomes" id="UP000469440"/>
    </source>
</evidence>
<protein>
    <recommendedName>
        <fullName evidence="3">HK97 gp10 family phage protein</fullName>
    </recommendedName>
</protein>
<accession>A0A6N8I352</accession>
<dbReference type="RefSeq" id="WP_156991118.1">
    <property type="nucleotide sequence ID" value="NZ_VWXL01000088.1"/>
</dbReference>
<evidence type="ECO:0008006" key="3">
    <source>
        <dbReference type="Google" id="ProtNLM"/>
    </source>
</evidence>
<dbReference type="Proteomes" id="UP000469440">
    <property type="component" value="Unassembled WGS sequence"/>
</dbReference>
<name>A0A6N8I352_9FIRM</name>
<gene>
    <name evidence="1" type="ORF">CAFE_30680</name>
</gene>
<keyword evidence="2" id="KW-1185">Reference proteome</keyword>
<dbReference type="EMBL" id="VWXL01000088">
    <property type="protein sequence ID" value="MVB12335.1"/>
    <property type="molecule type" value="Genomic_DNA"/>
</dbReference>
<evidence type="ECO:0000313" key="1">
    <source>
        <dbReference type="EMBL" id="MVB12335.1"/>
    </source>
</evidence>
<proteinExistence type="predicted"/>
<organism evidence="1 2">
    <name type="scientific">Caproicibacter fermentans</name>
    <dbReference type="NCBI Taxonomy" id="2576756"/>
    <lineage>
        <taxon>Bacteria</taxon>
        <taxon>Bacillati</taxon>
        <taxon>Bacillota</taxon>
        <taxon>Clostridia</taxon>
        <taxon>Eubacteriales</taxon>
        <taxon>Acutalibacteraceae</taxon>
        <taxon>Caproicibacter</taxon>
    </lineage>
</organism>